<evidence type="ECO:0000256" key="2">
    <source>
        <dbReference type="ARBA" id="ARBA00003949"/>
    </source>
</evidence>
<dbReference type="InterPro" id="IPR006262">
    <property type="entry name" value="Cyt_deam_tetra"/>
</dbReference>
<comment type="catalytic activity">
    <reaction evidence="10 15">
        <text>2'-deoxycytidine + H2O + H(+) = 2'-deoxyuridine + NH4(+)</text>
        <dbReference type="Rhea" id="RHEA:13433"/>
        <dbReference type="ChEBI" id="CHEBI:15377"/>
        <dbReference type="ChEBI" id="CHEBI:15378"/>
        <dbReference type="ChEBI" id="CHEBI:15698"/>
        <dbReference type="ChEBI" id="CHEBI:16450"/>
        <dbReference type="ChEBI" id="CHEBI:28938"/>
        <dbReference type="EC" id="3.5.4.5"/>
    </reaction>
</comment>
<dbReference type="EC" id="3.5.4.5" evidence="4 15"/>
<feature type="active site" description="Proton donor" evidence="12">
    <location>
        <position position="56"/>
    </location>
</feature>
<evidence type="ECO:0000256" key="5">
    <source>
        <dbReference type="ARBA" id="ARBA00018266"/>
    </source>
</evidence>
<keyword evidence="7 15" id="KW-0378">Hydrolase</keyword>
<evidence type="ECO:0000256" key="9">
    <source>
        <dbReference type="ARBA" id="ARBA00032005"/>
    </source>
</evidence>
<evidence type="ECO:0000259" key="16">
    <source>
        <dbReference type="PROSITE" id="PS51747"/>
    </source>
</evidence>
<comment type="cofactor">
    <cofactor evidence="1 14 15">
        <name>Zn(2+)</name>
        <dbReference type="ChEBI" id="CHEBI:29105"/>
    </cofactor>
</comment>
<comment type="similarity">
    <text evidence="3 15">Belongs to the cytidine and deoxycytidylate deaminase family.</text>
</comment>
<reference evidence="17" key="1">
    <citation type="journal article" date="2020" name="Appl. Environ. Microbiol.">
        <title>Medium-Chain Fatty Acid Synthesis by 'Candidatus Weimeria bifida' gen. nov., sp. nov., and 'Candidatus Pseudoramibacter fermentans' sp. nov.</title>
        <authorList>
            <person name="Scarborough M.J."/>
            <person name="Myers K.S."/>
            <person name="Donohue T.J."/>
            <person name="Noguera D.R."/>
        </authorList>
    </citation>
    <scope>NUCLEOTIDE SEQUENCE</scope>
    <source>
        <strain evidence="17">LCO1.1</strain>
    </source>
</reference>
<evidence type="ECO:0000256" key="1">
    <source>
        <dbReference type="ARBA" id="ARBA00001947"/>
    </source>
</evidence>
<proteinExistence type="inferred from homology"/>
<evidence type="ECO:0000256" key="3">
    <source>
        <dbReference type="ARBA" id="ARBA00006576"/>
    </source>
</evidence>
<name>A0A6N7J0B4_9FIRM</name>
<keyword evidence="18" id="KW-1185">Reference proteome</keyword>
<keyword evidence="8 14" id="KW-0862">Zinc</keyword>
<dbReference type="GO" id="GO:0008270">
    <property type="term" value="F:zinc ion binding"/>
    <property type="evidence" value="ECO:0007669"/>
    <property type="project" value="UniProtKB-UniRule"/>
</dbReference>
<dbReference type="PANTHER" id="PTHR11644">
    <property type="entry name" value="CYTIDINE DEAMINASE"/>
    <property type="match status" value="1"/>
</dbReference>
<evidence type="ECO:0000256" key="4">
    <source>
        <dbReference type="ARBA" id="ARBA00012783"/>
    </source>
</evidence>
<dbReference type="InterPro" id="IPR050202">
    <property type="entry name" value="Cyt/Deoxycyt_deaminase"/>
</dbReference>
<dbReference type="NCBIfam" id="NF004064">
    <property type="entry name" value="PRK05578.1"/>
    <property type="match status" value="1"/>
</dbReference>
<dbReference type="AlphaFoldDB" id="A0A6N7J0B4"/>
<dbReference type="PANTHER" id="PTHR11644:SF2">
    <property type="entry name" value="CYTIDINE DEAMINASE"/>
    <property type="match status" value="1"/>
</dbReference>
<dbReference type="Proteomes" id="UP000460257">
    <property type="component" value="Unassembled WGS sequence"/>
</dbReference>
<evidence type="ECO:0000256" key="6">
    <source>
        <dbReference type="ARBA" id="ARBA00022723"/>
    </source>
</evidence>
<feature type="binding site" evidence="14">
    <location>
        <position position="94"/>
    </location>
    <ligand>
        <name>Zn(2+)</name>
        <dbReference type="ChEBI" id="CHEBI:29105"/>
        <note>catalytic</note>
    </ligand>
</feature>
<evidence type="ECO:0000256" key="7">
    <source>
        <dbReference type="ARBA" id="ARBA00022801"/>
    </source>
</evidence>
<protein>
    <recommendedName>
        <fullName evidence="5 15">Cytidine deaminase</fullName>
        <ecNumber evidence="4 15">3.5.4.5</ecNumber>
    </recommendedName>
    <alternativeName>
        <fullName evidence="9 15">Cytidine aminohydrolase</fullName>
    </alternativeName>
</protein>
<feature type="binding site" evidence="14">
    <location>
        <position position="54"/>
    </location>
    <ligand>
        <name>Zn(2+)</name>
        <dbReference type="ChEBI" id="CHEBI:29105"/>
        <note>catalytic</note>
    </ligand>
</feature>
<evidence type="ECO:0000256" key="14">
    <source>
        <dbReference type="PIRSR" id="PIRSR606262-3"/>
    </source>
</evidence>
<dbReference type="NCBIfam" id="TIGR01354">
    <property type="entry name" value="cyt_deam_tetra"/>
    <property type="match status" value="1"/>
</dbReference>
<evidence type="ECO:0000256" key="10">
    <source>
        <dbReference type="ARBA" id="ARBA00049252"/>
    </source>
</evidence>
<feature type="binding site" evidence="14">
    <location>
        <position position="91"/>
    </location>
    <ligand>
        <name>Zn(2+)</name>
        <dbReference type="ChEBI" id="CHEBI:29105"/>
        <note>catalytic</note>
    </ligand>
</feature>
<dbReference type="GO" id="GO:0004126">
    <property type="term" value="F:cytidine deaminase activity"/>
    <property type="evidence" value="ECO:0007669"/>
    <property type="project" value="UniProtKB-UniRule"/>
</dbReference>
<comment type="caution">
    <text evidence="17">The sequence shown here is derived from an EMBL/GenBank/DDBJ whole genome shotgun (WGS) entry which is preliminary data.</text>
</comment>
<dbReference type="CDD" id="cd01283">
    <property type="entry name" value="cytidine_deaminase"/>
    <property type="match status" value="1"/>
</dbReference>
<evidence type="ECO:0000256" key="8">
    <source>
        <dbReference type="ARBA" id="ARBA00022833"/>
    </source>
</evidence>
<dbReference type="GO" id="GO:0005829">
    <property type="term" value="C:cytosol"/>
    <property type="evidence" value="ECO:0007669"/>
    <property type="project" value="TreeGrafter"/>
</dbReference>
<dbReference type="FunFam" id="3.40.140.10:FF:000008">
    <property type="entry name" value="Cytidine deaminase"/>
    <property type="match status" value="1"/>
</dbReference>
<comment type="catalytic activity">
    <reaction evidence="11 15">
        <text>cytidine + H2O + H(+) = uridine + NH4(+)</text>
        <dbReference type="Rhea" id="RHEA:16069"/>
        <dbReference type="ChEBI" id="CHEBI:15377"/>
        <dbReference type="ChEBI" id="CHEBI:15378"/>
        <dbReference type="ChEBI" id="CHEBI:16704"/>
        <dbReference type="ChEBI" id="CHEBI:17562"/>
        <dbReference type="ChEBI" id="CHEBI:28938"/>
        <dbReference type="EC" id="3.5.4.5"/>
    </reaction>
</comment>
<feature type="domain" description="CMP/dCMP-type deaminase" evidence="16">
    <location>
        <begin position="2"/>
        <end position="135"/>
    </location>
</feature>
<dbReference type="GO" id="GO:0072527">
    <property type="term" value="P:pyrimidine-containing compound metabolic process"/>
    <property type="evidence" value="ECO:0007669"/>
    <property type="project" value="UniProtKB-ARBA"/>
</dbReference>
<evidence type="ECO:0000256" key="13">
    <source>
        <dbReference type="PIRSR" id="PIRSR606262-2"/>
    </source>
</evidence>
<feature type="binding site" evidence="13">
    <location>
        <begin position="43"/>
        <end position="49"/>
    </location>
    <ligand>
        <name>substrate</name>
    </ligand>
</feature>
<dbReference type="EMBL" id="VOGC01000007">
    <property type="protein sequence ID" value="MQN02047.1"/>
    <property type="molecule type" value="Genomic_DNA"/>
</dbReference>
<comment type="function">
    <text evidence="2 15">This enzyme scavenges exogenous and endogenous cytidine and 2'-deoxycytidine for UMP synthesis.</text>
</comment>
<evidence type="ECO:0000313" key="17">
    <source>
        <dbReference type="EMBL" id="MQN02047.1"/>
    </source>
</evidence>
<dbReference type="Pfam" id="PF00383">
    <property type="entry name" value="dCMP_cyt_deam_1"/>
    <property type="match status" value="1"/>
</dbReference>
<evidence type="ECO:0000256" key="11">
    <source>
        <dbReference type="ARBA" id="ARBA00049558"/>
    </source>
</evidence>
<evidence type="ECO:0000313" key="18">
    <source>
        <dbReference type="Proteomes" id="UP000460257"/>
    </source>
</evidence>
<dbReference type="InterPro" id="IPR002125">
    <property type="entry name" value="CMP_dCMP_dom"/>
</dbReference>
<keyword evidence="6 14" id="KW-0479">Metal-binding</keyword>
<organism evidence="17 18">
    <name type="scientific">Candidatus Weimeria bifida</name>
    <dbReference type="NCBI Taxonomy" id="2599074"/>
    <lineage>
        <taxon>Bacteria</taxon>
        <taxon>Bacillati</taxon>
        <taxon>Bacillota</taxon>
        <taxon>Clostridia</taxon>
        <taxon>Lachnospirales</taxon>
        <taxon>Lachnospiraceae</taxon>
        <taxon>Candidatus Weimeria</taxon>
    </lineage>
</organism>
<accession>A0A6N7J0B4</accession>
<evidence type="ECO:0000256" key="12">
    <source>
        <dbReference type="PIRSR" id="PIRSR606262-1"/>
    </source>
</evidence>
<sequence>MVSNSELVEKAREAMNMSYTPYSHFTVGAALLCDDGTIYQGGNIENASYGAANCAERTAFFKAVSEGKRDFTAIAICGGPNKDDTDFCPPCGICRQVMREFCDPGRFRILLSADHGNQIREYTLEQILPVSFGPDDLK</sequence>
<dbReference type="SUPFAM" id="SSF53927">
    <property type="entry name" value="Cytidine deaminase-like"/>
    <property type="match status" value="1"/>
</dbReference>
<dbReference type="GO" id="GO:0055086">
    <property type="term" value="P:nucleobase-containing small molecule metabolic process"/>
    <property type="evidence" value="ECO:0007669"/>
    <property type="project" value="UniProtKB-ARBA"/>
</dbReference>
<gene>
    <name evidence="17" type="ORF">FRC54_09145</name>
</gene>
<dbReference type="InterPro" id="IPR016193">
    <property type="entry name" value="Cytidine_deaminase-like"/>
</dbReference>
<dbReference type="PROSITE" id="PS51747">
    <property type="entry name" value="CYT_DCMP_DEAMINASES_2"/>
    <property type="match status" value="1"/>
</dbReference>
<dbReference type="Gene3D" id="3.40.140.10">
    <property type="entry name" value="Cytidine Deaminase, domain 2"/>
    <property type="match status" value="1"/>
</dbReference>
<evidence type="ECO:0000256" key="15">
    <source>
        <dbReference type="RuleBase" id="RU364006"/>
    </source>
</evidence>